<sequence>MLSKQCRNLIRDYLYDICDRLPIPNHVIAFLIKSGHLHYPIYSLIFIICLPLPIAFFYLFLSICSFIGYIFFDGCILTMLEYKLNDKKDDIHIIDFLLYLLHYDITNENRINVTLIVAGYYFILVFFILWVRTMYFKKN</sequence>
<accession>A0A5J6VL84</accession>
<feature type="transmembrane region" description="Helical" evidence="1">
    <location>
        <begin position="111"/>
        <end position="131"/>
    </location>
</feature>
<protein>
    <submittedName>
        <fullName evidence="2">Uncharacterized protein</fullName>
    </submittedName>
</protein>
<name>A0A5J6VL84_9VIRU</name>
<reference evidence="2" key="1">
    <citation type="journal article" date="2019" name="Philos. Trans. R. Soc. Lond., B, Biol. Sci.">
        <title>Targeted metagenomic recovery of four divergent viruses reveals shared and distinctive characteristics of giant viruses of marine eukaryotes.</title>
        <authorList>
            <person name="Needham D.M."/>
            <person name="Poirier C."/>
            <person name="Hehenberger E."/>
            <person name="Jimenez V."/>
            <person name="Swalwell J.E."/>
            <person name="Santoro A.E."/>
            <person name="Worden A.Z."/>
        </authorList>
    </citation>
    <scope>NUCLEOTIDE SEQUENCE</scope>
    <source>
        <strain evidence="2">OPacV-421</strain>
    </source>
</reference>
<keyword evidence="1" id="KW-0472">Membrane</keyword>
<feature type="transmembrane region" description="Helical" evidence="1">
    <location>
        <begin position="41"/>
        <end position="72"/>
    </location>
</feature>
<dbReference type="EMBL" id="MN448295">
    <property type="protein sequence ID" value="QFG74892.1"/>
    <property type="molecule type" value="Genomic_DNA"/>
</dbReference>
<proteinExistence type="predicted"/>
<organism evidence="2">
    <name type="scientific">Megaviridae environmental sample</name>
    <dbReference type="NCBI Taxonomy" id="1737588"/>
    <lineage>
        <taxon>Viruses</taxon>
        <taxon>Varidnaviria</taxon>
        <taxon>Bamfordvirae</taxon>
        <taxon>Nucleocytoviricota</taxon>
        <taxon>Megaviricetes</taxon>
        <taxon>Imitervirales</taxon>
        <taxon>Mimiviridae</taxon>
        <taxon>environmental samples</taxon>
    </lineage>
</organism>
<keyword evidence="1" id="KW-1133">Transmembrane helix</keyword>
<evidence type="ECO:0000313" key="2">
    <source>
        <dbReference type="EMBL" id="QFG74892.1"/>
    </source>
</evidence>
<keyword evidence="1" id="KW-0812">Transmembrane</keyword>
<evidence type="ECO:0000256" key="1">
    <source>
        <dbReference type="SAM" id="Phobius"/>
    </source>
</evidence>